<keyword evidence="1" id="KW-0812">Transmembrane</keyword>
<dbReference type="AlphaFoldDB" id="A0A7X3SQB6"/>
<accession>A0A7X3SQB6</accession>
<keyword evidence="1" id="KW-1133">Transmembrane helix</keyword>
<evidence type="ECO:0000256" key="1">
    <source>
        <dbReference type="SAM" id="Phobius"/>
    </source>
</evidence>
<dbReference type="InterPro" id="IPR009936">
    <property type="entry name" value="DUF1468"/>
</dbReference>
<comment type="caution">
    <text evidence="3">The sequence shown here is derived from an EMBL/GenBank/DDBJ whole genome shotgun (WGS) entry which is preliminary data.</text>
</comment>
<proteinExistence type="predicted"/>
<feature type="transmembrane region" description="Helical" evidence="1">
    <location>
        <begin position="33"/>
        <end position="56"/>
    </location>
</feature>
<dbReference type="Proteomes" id="UP000436483">
    <property type="component" value="Unassembled WGS sequence"/>
</dbReference>
<sequence length="165" mass="17255">MSKAPFLAGVILSLAGAGVIMEAMRLPVIPGQTYGPGLFPTVIGIGLLVFGAVYALNARRPTEPAIVPEAEWAAPDAEEGSAPERPFYGALAWLIAGLAGTILLWETAGFVLLMSVVLMVFMILLGVRLWLAGLVAVASTIMVYAIFIRILTVPLPSGLLAPLGL</sequence>
<evidence type="ECO:0000313" key="4">
    <source>
        <dbReference type="Proteomes" id="UP000436483"/>
    </source>
</evidence>
<protein>
    <recommendedName>
        <fullName evidence="2">DUF1468 domain-containing protein</fullName>
    </recommendedName>
</protein>
<dbReference type="EMBL" id="WURB01000015">
    <property type="protein sequence ID" value="MXQ13401.1"/>
    <property type="molecule type" value="Genomic_DNA"/>
</dbReference>
<dbReference type="OrthoDB" id="6174504at2"/>
<dbReference type="RefSeq" id="WP_160886321.1">
    <property type="nucleotide sequence ID" value="NZ_WURB01000015.1"/>
</dbReference>
<keyword evidence="4" id="KW-1185">Reference proteome</keyword>
<name>A0A7X3SQB6_9HYPH</name>
<feature type="transmembrane region" description="Helical" evidence="1">
    <location>
        <begin position="111"/>
        <end position="131"/>
    </location>
</feature>
<gene>
    <name evidence="3" type="ORF">GR328_18410</name>
</gene>
<keyword evidence="1" id="KW-0472">Membrane</keyword>
<reference evidence="3 4" key="2">
    <citation type="submission" date="2020-01" db="EMBL/GenBank/DDBJ databases">
        <title>Microvirga sp. nov., an arsenate reduction bacterium isolated from Tibet hotspring sediments.</title>
        <authorList>
            <person name="Xian W.-D."/>
            <person name="Li W.-J."/>
        </authorList>
    </citation>
    <scope>NUCLEOTIDE SEQUENCE [LARGE SCALE GENOMIC DNA]</scope>
    <source>
        <strain evidence="3 4">KCTC 23863</strain>
    </source>
</reference>
<evidence type="ECO:0000259" key="2">
    <source>
        <dbReference type="Pfam" id="PF07331"/>
    </source>
</evidence>
<organism evidence="3 4">
    <name type="scientific">Microvirga makkahensis</name>
    <dbReference type="NCBI Taxonomy" id="1128670"/>
    <lineage>
        <taxon>Bacteria</taxon>
        <taxon>Pseudomonadati</taxon>
        <taxon>Pseudomonadota</taxon>
        <taxon>Alphaproteobacteria</taxon>
        <taxon>Hyphomicrobiales</taxon>
        <taxon>Methylobacteriaceae</taxon>
        <taxon>Microvirga</taxon>
    </lineage>
</organism>
<evidence type="ECO:0000313" key="3">
    <source>
        <dbReference type="EMBL" id="MXQ13401.1"/>
    </source>
</evidence>
<feature type="transmembrane region" description="Helical" evidence="1">
    <location>
        <begin position="87"/>
        <end position="105"/>
    </location>
</feature>
<reference evidence="3 4" key="1">
    <citation type="submission" date="2019-12" db="EMBL/GenBank/DDBJ databases">
        <authorList>
            <person name="Yuan C.-G."/>
        </authorList>
    </citation>
    <scope>NUCLEOTIDE SEQUENCE [LARGE SCALE GENOMIC DNA]</scope>
    <source>
        <strain evidence="3 4">KCTC 23863</strain>
    </source>
</reference>
<feature type="domain" description="DUF1468" evidence="2">
    <location>
        <begin position="8"/>
        <end position="156"/>
    </location>
</feature>
<dbReference type="Pfam" id="PF07331">
    <property type="entry name" value="TctB"/>
    <property type="match status" value="1"/>
</dbReference>